<evidence type="ECO:0000259" key="3">
    <source>
        <dbReference type="PROSITE" id="PS50158"/>
    </source>
</evidence>
<dbReference type="PaxDb" id="67767-A0A0J7KAQ2"/>
<keyword evidence="1" id="KW-0862">Zinc</keyword>
<dbReference type="SUPFAM" id="SSF57756">
    <property type="entry name" value="Retrovirus zinc finger-like domains"/>
    <property type="match status" value="1"/>
</dbReference>
<keyword evidence="5" id="KW-1185">Reference proteome</keyword>
<dbReference type="GO" id="GO:0003676">
    <property type="term" value="F:nucleic acid binding"/>
    <property type="evidence" value="ECO:0007669"/>
    <property type="project" value="InterPro"/>
</dbReference>
<dbReference type="InterPro" id="IPR051714">
    <property type="entry name" value="Znf_CCHC_NABP"/>
</dbReference>
<dbReference type="InterPro" id="IPR001878">
    <property type="entry name" value="Znf_CCHC"/>
</dbReference>
<dbReference type="Pfam" id="PF00098">
    <property type="entry name" value="zf-CCHC"/>
    <property type="match status" value="2"/>
</dbReference>
<dbReference type="Gene3D" id="4.10.60.10">
    <property type="entry name" value="Zinc finger, CCHC-type"/>
    <property type="match status" value="1"/>
</dbReference>
<name>A0A0J7KAQ2_LASNI</name>
<sequence>MLLSTWITNIQDYLEHVRRITEDTTLPKEGESNVQFNDQHKQPNKEVGNKQGSLAITCFNCKQTGHLLKDGKQKKMTCYKCGQEGHLSFMCPTKTAGAESSSSHVIDESTEDEATVPITTLQVNKINF</sequence>
<evidence type="ECO:0000256" key="2">
    <source>
        <dbReference type="SAM" id="MobiDB-lite"/>
    </source>
</evidence>
<evidence type="ECO:0000256" key="1">
    <source>
        <dbReference type="PROSITE-ProRule" id="PRU00047"/>
    </source>
</evidence>
<protein>
    <submittedName>
        <fullName evidence="4">Universal minicircle sequence binding protein</fullName>
    </submittedName>
</protein>
<organism evidence="4 5">
    <name type="scientific">Lasius niger</name>
    <name type="common">Black garden ant</name>
    <dbReference type="NCBI Taxonomy" id="67767"/>
    <lineage>
        <taxon>Eukaryota</taxon>
        <taxon>Metazoa</taxon>
        <taxon>Ecdysozoa</taxon>
        <taxon>Arthropoda</taxon>
        <taxon>Hexapoda</taxon>
        <taxon>Insecta</taxon>
        <taxon>Pterygota</taxon>
        <taxon>Neoptera</taxon>
        <taxon>Endopterygota</taxon>
        <taxon>Hymenoptera</taxon>
        <taxon>Apocrita</taxon>
        <taxon>Aculeata</taxon>
        <taxon>Formicoidea</taxon>
        <taxon>Formicidae</taxon>
        <taxon>Formicinae</taxon>
        <taxon>Lasius</taxon>
        <taxon>Lasius</taxon>
    </lineage>
</organism>
<gene>
    <name evidence="4" type="ORF">RF55_13228</name>
</gene>
<evidence type="ECO:0000313" key="4">
    <source>
        <dbReference type="EMBL" id="KMQ87483.1"/>
    </source>
</evidence>
<dbReference type="Proteomes" id="UP000036403">
    <property type="component" value="Unassembled WGS sequence"/>
</dbReference>
<dbReference type="PANTHER" id="PTHR23002">
    <property type="entry name" value="ZINC FINGER CCHC DOMAIN CONTAINING PROTEIN"/>
    <property type="match status" value="1"/>
</dbReference>
<dbReference type="GO" id="GO:0008270">
    <property type="term" value="F:zinc ion binding"/>
    <property type="evidence" value="ECO:0007669"/>
    <property type="project" value="UniProtKB-KW"/>
</dbReference>
<dbReference type="AlphaFoldDB" id="A0A0J7KAQ2"/>
<feature type="domain" description="CCHC-type" evidence="3">
    <location>
        <begin position="78"/>
        <end position="92"/>
    </location>
</feature>
<reference evidence="4 5" key="1">
    <citation type="submission" date="2015-04" db="EMBL/GenBank/DDBJ databases">
        <title>Lasius niger genome sequencing.</title>
        <authorList>
            <person name="Konorov E.A."/>
            <person name="Nikitin M.A."/>
            <person name="Kirill M.V."/>
            <person name="Chang P."/>
        </authorList>
    </citation>
    <scope>NUCLEOTIDE SEQUENCE [LARGE SCALE GENOMIC DNA]</scope>
    <source>
        <tissue evidence="4">Whole</tissue>
    </source>
</reference>
<keyword evidence="1" id="KW-0863">Zinc-finger</keyword>
<accession>A0A0J7KAQ2</accession>
<comment type="caution">
    <text evidence="4">The sequence shown here is derived from an EMBL/GenBank/DDBJ whole genome shotgun (WGS) entry which is preliminary data.</text>
</comment>
<proteinExistence type="predicted"/>
<feature type="region of interest" description="Disordered" evidence="2">
    <location>
        <begin position="24"/>
        <end position="48"/>
    </location>
</feature>
<dbReference type="PROSITE" id="PS50158">
    <property type="entry name" value="ZF_CCHC"/>
    <property type="match status" value="1"/>
</dbReference>
<feature type="compositionally biased region" description="Basic and acidic residues" evidence="2">
    <location>
        <begin position="38"/>
        <end position="48"/>
    </location>
</feature>
<dbReference type="SMART" id="SM00343">
    <property type="entry name" value="ZnF_C2HC"/>
    <property type="match status" value="2"/>
</dbReference>
<dbReference type="OrthoDB" id="7698570at2759"/>
<evidence type="ECO:0000313" key="5">
    <source>
        <dbReference type="Proteomes" id="UP000036403"/>
    </source>
</evidence>
<dbReference type="EMBL" id="LBMM01010410">
    <property type="protein sequence ID" value="KMQ87483.1"/>
    <property type="molecule type" value="Genomic_DNA"/>
</dbReference>
<keyword evidence="1" id="KW-0479">Metal-binding</keyword>
<dbReference type="InterPro" id="IPR036875">
    <property type="entry name" value="Znf_CCHC_sf"/>
</dbReference>